<evidence type="ECO:0000256" key="1">
    <source>
        <dbReference type="SAM" id="MobiDB-lite"/>
    </source>
</evidence>
<evidence type="ECO:0000313" key="2">
    <source>
        <dbReference type="EMBL" id="GMK57480.1"/>
    </source>
</evidence>
<feature type="compositionally biased region" description="Low complexity" evidence="1">
    <location>
        <begin position="268"/>
        <end position="306"/>
    </location>
</feature>
<feature type="compositionally biased region" description="Low complexity" evidence="1">
    <location>
        <begin position="174"/>
        <end position="203"/>
    </location>
</feature>
<feature type="compositionally biased region" description="Low complexity" evidence="1">
    <location>
        <begin position="250"/>
        <end position="260"/>
    </location>
</feature>
<dbReference type="Proteomes" id="UP001222932">
    <property type="component" value="Unassembled WGS sequence"/>
</dbReference>
<feature type="region of interest" description="Disordered" evidence="1">
    <location>
        <begin position="46"/>
        <end position="71"/>
    </location>
</feature>
<name>A0AAD3TV72_9TREE</name>
<feature type="compositionally biased region" description="Polar residues" evidence="1">
    <location>
        <begin position="225"/>
        <end position="238"/>
    </location>
</feature>
<feature type="compositionally biased region" description="Polar residues" evidence="1">
    <location>
        <begin position="321"/>
        <end position="333"/>
    </location>
</feature>
<dbReference type="AlphaFoldDB" id="A0AAD3TV72"/>
<protein>
    <submittedName>
        <fullName evidence="2">Uncharacterized protein</fullName>
    </submittedName>
</protein>
<gene>
    <name evidence="2" type="ORF">CspeluHIS016_0403140</name>
</gene>
<accession>A0AAD3TV72</accession>
<organism evidence="2 3">
    <name type="scientific">Cutaneotrichosporon spelunceum</name>
    <dbReference type="NCBI Taxonomy" id="1672016"/>
    <lineage>
        <taxon>Eukaryota</taxon>
        <taxon>Fungi</taxon>
        <taxon>Dikarya</taxon>
        <taxon>Basidiomycota</taxon>
        <taxon>Agaricomycotina</taxon>
        <taxon>Tremellomycetes</taxon>
        <taxon>Trichosporonales</taxon>
        <taxon>Trichosporonaceae</taxon>
        <taxon>Cutaneotrichosporon</taxon>
    </lineage>
</organism>
<keyword evidence="3" id="KW-1185">Reference proteome</keyword>
<reference evidence="2" key="1">
    <citation type="journal article" date="2023" name="BMC Genomics">
        <title>Chromosome-level genome assemblies of Cutaneotrichosporon spp. (Trichosporonales, Basidiomycota) reveal imbalanced evolution between nucleotide sequences and chromosome synteny.</title>
        <authorList>
            <person name="Kobayashi Y."/>
            <person name="Kayamori A."/>
            <person name="Aoki K."/>
            <person name="Shiwa Y."/>
            <person name="Matsutani M."/>
            <person name="Fujita N."/>
            <person name="Sugita T."/>
            <person name="Iwasaki W."/>
            <person name="Tanaka N."/>
            <person name="Takashima M."/>
        </authorList>
    </citation>
    <scope>NUCLEOTIDE SEQUENCE</scope>
    <source>
        <strain evidence="2">HIS016</strain>
    </source>
</reference>
<reference evidence="2" key="2">
    <citation type="submission" date="2023-06" db="EMBL/GenBank/DDBJ databases">
        <authorList>
            <person name="Kobayashi Y."/>
            <person name="Kayamori A."/>
            <person name="Aoki K."/>
            <person name="Shiwa Y."/>
            <person name="Fujita N."/>
            <person name="Sugita T."/>
            <person name="Iwasaki W."/>
            <person name="Tanaka N."/>
            <person name="Takashima M."/>
        </authorList>
    </citation>
    <scope>NUCLEOTIDE SEQUENCE</scope>
    <source>
        <strain evidence="2">HIS016</strain>
    </source>
</reference>
<comment type="caution">
    <text evidence="2">The sequence shown here is derived from an EMBL/GenBank/DDBJ whole genome shotgun (WGS) entry which is preliminary data.</text>
</comment>
<feature type="compositionally biased region" description="Pro residues" evidence="1">
    <location>
        <begin position="204"/>
        <end position="215"/>
    </location>
</feature>
<dbReference type="EMBL" id="BTCM01000004">
    <property type="protein sequence ID" value="GMK57480.1"/>
    <property type="molecule type" value="Genomic_DNA"/>
</dbReference>
<feature type="region of interest" description="Disordered" evidence="1">
    <location>
        <begin position="174"/>
        <end position="351"/>
    </location>
</feature>
<proteinExistence type="predicted"/>
<evidence type="ECO:0000313" key="3">
    <source>
        <dbReference type="Proteomes" id="UP001222932"/>
    </source>
</evidence>
<sequence length="351" mass="36922">MIAPLVVAAVIAVIVIYFLFGSRRMKAASVPTITSAEQLATPLTDNVAPAPRRRGRGLNLSGGLGRSESGRSIRTLPRYTTEAGDEERVLLRRDHSLSSVGHGHERRRSDMSGLSIVSEGSTGDETPHYWGDAPSYDLGYEYGFGDHYEPPNEPPPASVHVVPSGAELPAMRSLSTVTTSSNPPSTSPSTETASSTARASLPPLTIPPPGTPPPASSATVVGPSFSVTPRSALSTPTRRTPAHSTPPPARSASYAASHRPVSASRQGPVRAASAPPIPPSRAGALRAHEALGQVVQEEVEEPQVALEESRHETVPVPPPSDQNSPTPTSSVTGLTAPEPGTWTRLRRLSPW</sequence>